<evidence type="ECO:0000313" key="2">
    <source>
        <dbReference type="EMBL" id="MVO99073.1"/>
    </source>
</evidence>
<reference evidence="2 3" key="1">
    <citation type="journal article" date="2019" name="Microorganisms">
        <title>Paenibacillus lutrae sp. nov., A Chitinolytic Species Isolated from A River Otter in Castril Natural Park, Granada, Spain.</title>
        <authorList>
            <person name="Rodriguez M."/>
            <person name="Reina J.C."/>
            <person name="Bejar V."/>
            <person name="Llamas I."/>
        </authorList>
    </citation>
    <scope>NUCLEOTIDE SEQUENCE [LARGE SCALE GENOMIC DNA]</scope>
    <source>
        <strain evidence="2 3">N10</strain>
    </source>
</reference>
<dbReference type="OrthoDB" id="9789954at2"/>
<feature type="domain" description="DUF2087" evidence="1">
    <location>
        <begin position="186"/>
        <end position="254"/>
    </location>
</feature>
<organism evidence="2 3">
    <name type="scientific">Paenibacillus lutrae</name>
    <dbReference type="NCBI Taxonomy" id="2078573"/>
    <lineage>
        <taxon>Bacteria</taxon>
        <taxon>Bacillati</taxon>
        <taxon>Bacillota</taxon>
        <taxon>Bacilli</taxon>
        <taxon>Bacillales</taxon>
        <taxon>Paenibacillaceae</taxon>
        <taxon>Paenibacillus</taxon>
    </lineage>
</organism>
<dbReference type="InterPro" id="IPR018656">
    <property type="entry name" value="DUF2087"/>
</dbReference>
<name>A0A7X3FGJ6_9BACL</name>
<dbReference type="Proteomes" id="UP000490800">
    <property type="component" value="Unassembled WGS sequence"/>
</dbReference>
<protein>
    <submittedName>
        <fullName evidence="2">DUF2087 domain-containing protein</fullName>
    </submittedName>
</protein>
<accession>A0A7X3FGJ6</accession>
<dbReference type="Pfam" id="PF09860">
    <property type="entry name" value="DUF2087"/>
    <property type="match status" value="1"/>
</dbReference>
<dbReference type="RefSeq" id="WP_157333899.1">
    <property type="nucleotide sequence ID" value="NZ_RHLK01000003.1"/>
</dbReference>
<dbReference type="AlphaFoldDB" id="A0A7X3FGJ6"/>
<evidence type="ECO:0000313" key="3">
    <source>
        <dbReference type="Proteomes" id="UP000490800"/>
    </source>
</evidence>
<dbReference type="EMBL" id="RHLK01000003">
    <property type="protein sequence ID" value="MVO99073.1"/>
    <property type="molecule type" value="Genomic_DNA"/>
</dbReference>
<sequence length="256" mass="29882">MKDVSELFWKASSDEIQRGYVYMDKEESFVCLVCGRAFTKGIIYQEAGIFYEAEKFASLHITLEHESMFHYLLNMNKKLTGLTDLQKQLIGLFHSGLSDKEIVKELGGGSTSTIRNHRFTMREREKQAKVYLALMGLLDKKVENGRDTSFIPVPKTATVLDERFAITEQENEEFMRTYFPDGVDGRLSKFPKKEKRKVAILRQLITRFEAGKQYSEKEVNAILKEAWDDYVTLRRYLIEYGFMKRQDDCSAYWVHS</sequence>
<evidence type="ECO:0000259" key="1">
    <source>
        <dbReference type="Pfam" id="PF09860"/>
    </source>
</evidence>
<comment type="caution">
    <text evidence="2">The sequence shown here is derived from an EMBL/GenBank/DDBJ whole genome shotgun (WGS) entry which is preliminary data.</text>
</comment>
<gene>
    <name evidence="2" type="ORF">EDM21_05980</name>
</gene>
<proteinExistence type="predicted"/>
<keyword evidence="3" id="KW-1185">Reference proteome</keyword>